<name>A0A097ASD7_THEKI</name>
<feature type="signal peptide" evidence="1">
    <location>
        <begin position="1"/>
        <end position="24"/>
    </location>
</feature>
<keyword evidence="4" id="KW-1185">Reference proteome</keyword>
<evidence type="ECO:0000313" key="4">
    <source>
        <dbReference type="Proteomes" id="UP000029669"/>
    </source>
</evidence>
<proteinExistence type="predicted"/>
<dbReference type="PANTHER" id="PTHR31157">
    <property type="entry name" value="SCP DOMAIN-CONTAINING PROTEIN"/>
    <property type="match status" value="1"/>
</dbReference>
<dbReference type="Proteomes" id="UP000029669">
    <property type="component" value="Chromosome"/>
</dbReference>
<dbReference type="Gene3D" id="3.40.33.10">
    <property type="entry name" value="CAP"/>
    <property type="match status" value="1"/>
</dbReference>
<dbReference type="InterPro" id="IPR014258">
    <property type="entry name" value="CAP_domain_YkwD-like"/>
</dbReference>
<dbReference type="CDD" id="cd05379">
    <property type="entry name" value="CAP_bacterial"/>
    <property type="match status" value="1"/>
</dbReference>
<evidence type="ECO:0000259" key="2">
    <source>
        <dbReference type="Pfam" id="PF00188"/>
    </source>
</evidence>
<sequence>MKAKSFITILVAVTAILTASTANASIFYSYEYFAKNIVTFKIPAYNYQIYNYQANNFITLNYPKYYSYDNLKIQKNLTPFKTTNYNTTDVNNAENLKPQQTTNNSLTKEENTLIELINKERTSRNLKALEVDENLCKVAKLKAEDMKENNYFSHNSPIYASPFDMMKKFGIKYYAAGENIALNSDVIKAHYSLMNSDGHRANILNPYYNKIGIGVVKNKEGNGVIVVELFIKE</sequence>
<accession>A0A097ASD7</accession>
<reference evidence="4" key="1">
    <citation type="journal article" date="2015" name="Genome Announc.">
        <title>Whole-Genome Sequences of 80 Environmental and Clinical Isolates of Burkholderia pseudomallei.</title>
        <authorList>
            <person name="Johnson S.L."/>
            <person name="Baker A.L."/>
            <person name="Chain P.S."/>
            <person name="Currie B.J."/>
            <person name="Daligault H.E."/>
            <person name="Davenport K.W."/>
            <person name="Davis C.B."/>
            <person name="Inglis T.J."/>
            <person name="Kaestli M."/>
            <person name="Koren S."/>
            <person name="Mayo M."/>
            <person name="Merritt A.J."/>
            <person name="Price E.P."/>
            <person name="Sarovich D.S."/>
            <person name="Warner J."/>
            <person name="Rosovitz M.J."/>
        </authorList>
    </citation>
    <scope>NUCLEOTIDE SEQUENCE [LARGE SCALE GENOMIC DNA]</scope>
    <source>
        <strain evidence="4">DSM 2030</strain>
    </source>
</reference>
<keyword evidence="1" id="KW-0732">Signal</keyword>
<evidence type="ECO:0000256" key="1">
    <source>
        <dbReference type="SAM" id="SignalP"/>
    </source>
</evidence>
<organism evidence="3 4">
    <name type="scientific">Thermoanaerobacter kivui</name>
    <name type="common">Acetogenium kivui</name>
    <dbReference type="NCBI Taxonomy" id="2325"/>
    <lineage>
        <taxon>Bacteria</taxon>
        <taxon>Bacillati</taxon>
        <taxon>Bacillota</taxon>
        <taxon>Clostridia</taxon>
        <taxon>Thermoanaerobacterales</taxon>
        <taxon>Thermoanaerobacteraceae</taxon>
        <taxon>Thermoanaerobacter</taxon>
    </lineage>
</organism>
<dbReference type="EMBL" id="CP009170">
    <property type="protein sequence ID" value="AIS52736.1"/>
    <property type="molecule type" value="Genomic_DNA"/>
</dbReference>
<dbReference type="AlphaFoldDB" id="A0A097ASD7"/>
<feature type="domain" description="SCP" evidence="2">
    <location>
        <begin position="115"/>
        <end position="227"/>
    </location>
</feature>
<dbReference type="RefSeq" id="WP_049685443.1">
    <property type="nucleotide sequence ID" value="NZ_CP009170.1"/>
</dbReference>
<evidence type="ECO:0000313" key="3">
    <source>
        <dbReference type="EMBL" id="AIS52736.1"/>
    </source>
</evidence>
<dbReference type="HOGENOM" id="CLU_048111_0_2_9"/>
<dbReference type="InterPro" id="IPR014044">
    <property type="entry name" value="CAP_dom"/>
</dbReference>
<dbReference type="Pfam" id="PF00188">
    <property type="entry name" value="CAP"/>
    <property type="match status" value="1"/>
</dbReference>
<dbReference type="STRING" id="2325.TKV_c15710"/>
<dbReference type="eggNOG" id="COG2340">
    <property type="taxonomic scope" value="Bacteria"/>
</dbReference>
<dbReference type="InterPro" id="IPR035940">
    <property type="entry name" value="CAP_sf"/>
</dbReference>
<dbReference type="OrthoDB" id="9783944at2"/>
<gene>
    <name evidence="3" type="ORF">TKV_c15710</name>
</gene>
<protein>
    <submittedName>
        <fullName evidence="3">SCP-like extracellular</fullName>
    </submittedName>
</protein>
<feature type="chain" id="PRO_5001928241" evidence="1">
    <location>
        <begin position="25"/>
        <end position="233"/>
    </location>
</feature>
<dbReference type="NCBIfam" id="TIGR02909">
    <property type="entry name" value="spore_YkwD"/>
    <property type="match status" value="1"/>
</dbReference>
<dbReference type="KEGG" id="tki:TKV_c15710"/>
<dbReference type="SUPFAM" id="SSF55797">
    <property type="entry name" value="PR-1-like"/>
    <property type="match status" value="1"/>
</dbReference>
<dbReference type="PANTHER" id="PTHR31157:SF1">
    <property type="entry name" value="SCP DOMAIN-CONTAINING PROTEIN"/>
    <property type="match status" value="1"/>
</dbReference>